<evidence type="ECO:0000256" key="6">
    <source>
        <dbReference type="ARBA" id="ARBA00022844"/>
    </source>
</evidence>
<evidence type="ECO:0000256" key="5">
    <source>
        <dbReference type="ARBA" id="ARBA00022612"/>
    </source>
</evidence>
<keyword evidence="4" id="KW-1162">Viral penetration into host cytoplasm</keyword>
<keyword evidence="5" id="KW-1188">Viral release from host cell</keyword>
<keyword evidence="3" id="KW-1171">Viral genome ejection through host cell envelope</keyword>
<dbReference type="Pfam" id="PF12236">
    <property type="entry name" value="Head-tail_con"/>
    <property type="match status" value="1"/>
</dbReference>
<evidence type="ECO:0000256" key="8">
    <source>
        <dbReference type="ARBA" id="ARBA00023296"/>
    </source>
</evidence>
<keyword evidence="3" id="KW-1244">Viral short tail ejection system</keyword>
<keyword evidence="8" id="KW-1160">Virus entry into host cell</keyword>
<dbReference type="InterPro" id="IPR020991">
    <property type="entry name" value="Connector_podovirus"/>
</dbReference>
<name>A0A8S5RDI7_9VIRU</name>
<reference evidence="9" key="1">
    <citation type="journal article" date="2021" name="Proc. Natl. Acad. Sci. U.S.A.">
        <title>A Catalog of Tens of Thousands of Viruses from Human Metagenomes Reveals Hidden Associations with Chronic Diseases.</title>
        <authorList>
            <person name="Tisza M.J."/>
            <person name="Buck C.B."/>
        </authorList>
    </citation>
    <scope>NUCLEOTIDE SEQUENCE</scope>
    <source>
        <strain evidence="9">Ctd0M1</strain>
    </source>
</reference>
<dbReference type="EMBL" id="BK059094">
    <property type="protein sequence ID" value="DAE29423.1"/>
    <property type="molecule type" value="Genomic_DNA"/>
</dbReference>
<sequence>MFEINKEQAQEYIKDLSKLENNRKPLESVWQTIMEMIDPANAFITKKYAAKKVWNEKIYSTTAQRALPKFVAALQSTVTPNNQRWHRFTAPLNRLKDNQKVTSWLERLTDAVFEMRYRPNAGFNKAIIKTWRGYGKLGLGVMFVDEDRDGDGATYESVNIKDFYPVLYKDGTIKTCYRKVVKSGWEVCETLINKGIEPEKVMPSEVYDKIKANKFCELSLIHVVSKLSRDEVEKSKLVIKNPDGTQIVTKFRYKSYLILNDINKPAVLDSGKFFTCPYMFTRYQELDYDIYSNSPSLEALPDIKMLQRIRKSTIEAAEKQVDPPLLARNDAAFGGLMPVAGAIMAGTLDSEGREMLKPLQTGDNTRLGVEMEELVNKGIEDFYLVPLYMMYYQEGKMTATEINQRSFERAMIMSINVFPIENELLDPMVARELDIMRRQGKLPDKMPDELKQLMDSDEPYASIQYEGEQHKAQELIKANGIAMTMQAAVGLSNFDRHIPLAFKGYKCLTTIASANGMPADHLVDSDEYEELSQQQADIDNAAAQAAAIDNAAANVAGDVSARFDNRLASGNY</sequence>
<accession>A0A8S5RDI7</accession>
<evidence type="ECO:0000256" key="2">
    <source>
        <dbReference type="ARBA" id="ARBA00004328"/>
    </source>
</evidence>
<keyword evidence="6" id="KW-0946">Virion</keyword>
<organism evidence="9">
    <name type="scientific">virus sp. ctd0M1</name>
    <dbReference type="NCBI Taxonomy" id="2827993"/>
    <lineage>
        <taxon>Viruses</taxon>
    </lineage>
</organism>
<evidence type="ECO:0000256" key="7">
    <source>
        <dbReference type="ARBA" id="ARBA00023219"/>
    </source>
</evidence>
<comment type="function">
    <text evidence="1">Forms the portal vertex of the capsid. This portal plays critical roles in head assembly, genome packaging, neck/tail attachment, and genome ejection. The portal protein multimerizes as a single ring-shaped homododecamer arranged around a central channel.</text>
</comment>
<evidence type="ECO:0000256" key="3">
    <source>
        <dbReference type="ARBA" id="ARBA00022470"/>
    </source>
</evidence>
<proteinExistence type="predicted"/>
<dbReference type="GO" id="GO:0044423">
    <property type="term" value="C:virion component"/>
    <property type="evidence" value="ECO:0007669"/>
    <property type="project" value="UniProtKB-KW"/>
</dbReference>
<keyword evidence="7" id="KW-0231">Viral genome packaging</keyword>
<protein>
    <submittedName>
        <fullName evidence="9">Head to tail connecting protein</fullName>
    </submittedName>
</protein>
<dbReference type="GO" id="GO:0099002">
    <property type="term" value="P:symbiont genome ejection through host cell envelope, short tail mechanism"/>
    <property type="evidence" value="ECO:0007669"/>
    <property type="project" value="UniProtKB-KW"/>
</dbReference>
<evidence type="ECO:0000313" key="9">
    <source>
        <dbReference type="EMBL" id="DAE29423.1"/>
    </source>
</evidence>
<evidence type="ECO:0000256" key="1">
    <source>
        <dbReference type="ARBA" id="ARBA00003421"/>
    </source>
</evidence>
<evidence type="ECO:0000256" key="4">
    <source>
        <dbReference type="ARBA" id="ARBA00022595"/>
    </source>
</evidence>
<comment type="subcellular location">
    <subcellularLocation>
        <location evidence="2">Virion</location>
    </subcellularLocation>
</comment>